<name>A0A7I3ZUF0_PHYPA</name>
<reference evidence="1" key="3">
    <citation type="submission" date="2020-12" db="UniProtKB">
        <authorList>
            <consortium name="EnsemblPlants"/>
        </authorList>
    </citation>
    <scope>IDENTIFICATION</scope>
</reference>
<protein>
    <submittedName>
        <fullName evidence="1">Uncharacterized protein</fullName>
    </submittedName>
</protein>
<reference evidence="1 2" key="1">
    <citation type="journal article" date="2008" name="Science">
        <title>The Physcomitrella genome reveals evolutionary insights into the conquest of land by plants.</title>
        <authorList>
            <person name="Rensing S."/>
            <person name="Lang D."/>
            <person name="Zimmer A."/>
            <person name="Terry A."/>
            <person name="Salamov A."/>
            <person name="Shapiro H."/>
            <person name="Nishiyama T."/>
            <person name="Perroud P.-F."/>
            <person name="Lindquist E."/>
            <person name="Kamisugi Y."/>
            <person name="Tanahashi T."/>
            <person name="Sakakibara K."/>
            <person name="Fujita T."/>
            <person name="Oishi K."/>
            <person name="Shin-I T."/>
            <person name="Kuroki Y."/>
            <person name="Toyoda A."/>
            <person name="Suzuki Y."/>
            <person name="Hashimoto A."/>
            <person name="Yamaguchi K."/>
            <person name="Sugano A."/>
            <person name="Kohara Y."/>
            <person name="Fujiyama A."/>
            <person name="Anterola A."/>
            <person name="Aoki S."/>
            <person name="Ashton N."/>
            <person name="Barbazuk W.B."/>
            <person name="Barker E."/>
            <person name="Bennetzen J."/>
            <person name="Bezanilla M."/>
            <person name="Blankenship R."/>
            <person name="Cho S.H."/>
            <person name="Dutcher S."/>
            <person name="Estelle M."/>
            <person name="Fawcett J.A."/>
            <person name="Gundlach H."/>
            <person name="Hanada K."/>
            <person name="Heyl A."/>
            <person name="Hicks K.A."/>
            <person name="Hugh J."/>
            <person name="Lohr M."/>
            <person name="Mayer K."/>
            <person name="Melkozernov A."/>
            <person name="Murata T."/>
            <person name="Nelson D."/>
            <person name="Pils B."/>
            <person name="Prigge M."/>
            <person name="Reiss B."/>
            <person name="Renner T."/>
            <person name="Rombauts S."/>
            <person name="Rushton P."/>
            <person name="Sanderfoot A."/>
            <person name="Schween G."/>
            <person name="Shiu S.-H."/>
            <person name="Stueber K."/>
            <person name="Theodoulou F.L."/>
            <person name="Tu H."/>
            <person name="Van de Peer Y."/>
            <person name="Verrier P.J."/>
            <person name="Waters E."/>
            <person name="Wood A."/>
            <person name="Yang L."/>
            <person name="Cove D."/>
            <person name="Cuming A."/>
            <person name="Hasebe M."/>
            <person name="Lucas S."/>
            <person name="Mishler D.B."/>
            <person name="Reski R."/>
            <person name="Grigoriev I."/>
            <person name="Quatrano R.S."/>
            <person name="Boore J.L."/>
        </authorList>
    </citation>
    <scope>NUCLEOTIDE SEQUENCE [LARGE SCALE GENOMIC DNA]</scope>
    <source>
        <strain evidence="1 2">cv. Gransden 2004</strain>
    </source>
</reference>
<accession>A0A7I3ZUF0</accession>
<dbReference type="EMBL" id="ABEU02000006">
    <property type="status" value="NOT_ANNOTATED_CDS"/>
    <property type="molecule type" value="Genomic_DNA"/>
</dbReference>
<dbReference type="AlphaFoldDB" id="A0A7I3ZUF0"/>
<dbReference type="Gramene" id="Pp3c6_560V3.2">
    <property type="protein sequence ID" value="PAC:32978180.CDS.1"/>
    <property type="gene ID" value="Pp3c6_560"/>
</dbReference>
<evidence type="ECO:0000313" key="1">
    <source>
        <dbReference type="EnsemblPlants" id="PAC:32978180.CDS.1"/>
    </source>
</evidence>
<proteinExistence type="predicted"/>
<organism evidence="1 2">
    <name type="scientific">Physcomitrium patens</name>
    <name type="common">Spreading-leaved earth moss</name>
    <name type="synonym">Physcomitrella patens</name>
    <dbReference type="NCBI Taxonomy" id="3218"/>
    <lineage>
        <taxon>Eukaryota</taxon>
        <taxon>Viridiplantae</taxon>
        <taxon>Streptophyta</taxon>
        <taxon>Embryophyta</taxon>
        <taxon>Bryophyta</taxon>
        <taxon>Bryophytina</taxon>
        <taxon>Bryopsida</taxon>
        <taxon>Funariidae</taxon>
        <taxon>Funariales</taxon>
        <taxon>Funariaceae</taxon>
        <taxon>Physcomitrium</taxon>
    </lineage>
</organism>
<dbReference type="Proteomes" id="UP000006727">
    <property type="component" value="Chromosome 6"/>
</dbReference>
<sequence>MGGESRKNFLDKYQQHNPANYGFTTSAPHALFEIDDKWCCRVVCHLNTVAADAPAYTHALPACIYTGHHSADSKVMQCTLLMQLRLRDTTRLHEGLQQTTSTLSRN</sequence>
<dbReference type="EnsemblPlants" id="Pp3c6_560V3.2">
    <property type="protein sequence ID" value="PAC:32978180.CDS.1"/>
    <property type="gene ID" value="Pp3c6_560"/>
</dbReference>
<reference evidence="1 2" key="2">
    <citation type="journal article" date="2018" name="Plant J.">
        <title>The Physcomitrella patens chromosome-scale assembly reveals moss genome structure and evolution.</title>
        <authorList>
            <person name="Lang D."/>
            <person name="Ullrich K.K."/>
            <person name="Murat F."/>
            <person name="Fuchs J."/>
            <person name="Jenkins J."/>
            <person name="Haas F.B."/>
            <person name="Piednoel M."/>
            <person name="Gundlach H."/>
            <person name="Van Bel M."/>
            <person name="Meyberg R."/>
            <person name="Vives C."/>
            <person name="Morata J."/>
            <person name="Symeonidi A."/>
            <person name="Hiss M."/>
            <person name="Muchero W."/>
            <person name="Kamisugi Y."/>
            <person name="Saleh O."/>
            <person name="Blanc G."/>
            <person name="Decker E.L."/>
            <person name="van Gessel N."/>
            <person name="Grimwood J."/>
            <person name="Hayes R.D."/>
            <person name="Graham S.W."/>
            <person name="Gunter L.E."/>
            <person name="McDaniel S.F."/>
            <person name="Hoernstein S.N.W."/>
            <person name="Larsson A."/>
            <person name="Li F.W."/>
            <person name="Perroud P.F."/>
            <person name="Phillips J."/>
            <person name="Ranjan P."/>
            <person name="Rokshar D.S."/>
            <person name="Rothfels C.J."/>
            <person name="Schneider L."/>
            <person name="Shu S."/>
            <person name="Stevenson D.W."/>
            <person name="Thummler F."/>
            <person name="Tillich M."/>
            <person name="Villarreal Aguilar J.C."/>
            <person name="Widiez T."/>
            <person name="Wong G.K."/>
            <person name="Wymore A."/>
            <person name="Zhang Y."/>
            <person name="Zimmer A.D."/>
            <person name="Quatrano R.S."/>
            <person name="Mayer K.F.X."/>
            <person name="Goodstein D."/>
            <person name="Casacuberta J.M."/>
            <person name="Vandepoele K."/>
            <person name="Reski R."/>
            <person name="Cuming A.C."/>
            <person name="Tuskan G.A."/>
            <person name="Maumus F."/>
            <person name="Salse J."/>
            <person name="Schmutz J."/>
            <person name="Rensing S.A."/>
        </authorList>
    </citation>
    <scope>NUCLEOTIDE SEQUENCE [LARGE SCALE GENOMIC DNA]</scope>
    <source>
        <strain evidence="1 2">cv. Gransden 2004</strain>
    </source>
</reference>
<evidence type="ECO:0000313" key="2">
    <source>
        <dbReference type="Proteomes" id="UP000006727"/>
    </source>
</evidence>
<keyword evidence="2" id="KW-1185">Reference proteome</keyword>